<dbReference type="EMBL" id="MIGB01000004">
    <property type="protein sequence ID" value="OSY42961.1"/>
    <property type="molecule type" value="Genomic_DNA"/>
</dbReference>
<dbReference type="PANTHER" id="PTHR41287:SF1">
    <property type="entry name" value="PROTEIN YMFN"/>
    <property type="match status" value="1"/>
</dbReference>
<evidence type="ECO:0000256" key="1">
    <source>
        <dbReference type="SAM" id="MobiDB-lite"/>
    </source>
</evidence>
<dbReference type="SUPFAM" id="SSF51294">
    <property type="entry name" value="Hedgehog/intein (Hint) domain"/>
    <property type="match status" value="1"/>
</dbReference>
<evidence type="ECO:0000313" key="4">
    <source>
        <dbReference type="Proteomes" id="UP000194360"/>
    </source>
</evidence>
<evidence type="ECO:0000259" key="2">
    <source>
        <dbReference type="PROSITE" id="PS50819"/>
    </source>
</evidence>
<dbReference type="SMART" id="SM00306">
    <property type="entry name" value="HintN"/>
    <property type="match status" value="1"/>
</dbReference>
<dbReference type="Gene3D" id="3.40.50.300">
    <property type="entry name" value="P-loop containing nucleotide triphosphate hydrolases"/>
    <property type="match status" value="1"/>
</dbReference>
<dbReference type="InterPro" id="IPR027434">
    <property type="entry name" value="Homing_endonucl"/>
</dbReference>
<dbReference type="InterPro" id="IPR005021">
    <property type="entry name" value="Terminase_largesu-like"/>
</dbReference>
<dbReference type="InterPro" id="IPR027417">
    <property type="entry name" value="P-loop_NTPase"/>
</dbReference>
<protein>
    <submittedName>
        <fullName evidence="3">Phage Terminase</fullName>
    </submittedName>
</protein>
<dbReference type="Gene3D" id="3.10.28.10">
    <property type="entry name" value="Homing endonucleases"/>
    <property type="match status" value="1"/>
</dbReference>
<gene>
    <name evidence="3" type="ORF">BG845_01203</name>
</gene>
<evidence type="ECO:0000313" key="3">
    <source>
        <dbReference type="EMBL" id="OSY42961.1"/>
    </source>
</evidence>
<dbReference type="STRING" id="2074.BG845_01203"/>
<reference evidence="3 4" key="1">
    <citation type="submission" date="2016-09" db="EMBL/GenBank/DDBJ databases">
        <title>Pseudonocardia autotrophica DSM535, a candidate organism with high potential of specific P450 cytochromes.</title>
        <authorList>
            <person name="Grumaz C."/>
            <person name="Vainshtein Y."/>
            <person name="Kirstahler P."/>
            <person name="Sohn K."/>
        </authorList>
    </citation>
    <scope>NUCLEOTIDE SEQUENCE [LARGE SCALE GENOMIC DNA]</scope>
    <source>
        <strain evidence="3 4">DSM 535</strain>
    </source>
</reference>
<feature type="domain" description="DOD-type homing endonuclease" evidence="2">
    <location>
        <begin position="225"/>
        <end position="354"/>
    </location>
</feature>
<keyword evidence="4" id="KW-1185">Reference proteome</keyword>
<organism evidence="3 4">
    <name type="scientific">Pseudonocardia autotrophica</name>
    <name type="common">Amycolata autotrophica</name>
    <name type="synonym">Nocardia autotrophica</name>
    <dbReference type="NCBI Taxonomy" id="2074"/>
    <lineage>
        <taxon>Bacteria</taxon>
        <taxon>Bacillati</taxon>
        <taxon>Actinomycetota</taxon>
        <taxon>Actinomycetes</taxon>
        <taxon>Pseudonocardiales</taxon>
        <taxon>Pseudonocardiaceae</taxon>
        <taxon>Pseudonocardia</taxon>
    </lineage>
</organism>
<feature type="region of interest" description="Disordered" evidence="1">
    <location>
        <begin position="1"/>
        <end position="24"/>
    </location>
</feature>
<dbReference type="PROSITE" id="PS50819">
    <property type="entry name" value="INTEIN_ENDONUCLEASE"/>
    <property type="match status" value="1"/>
</dbReference>
<proteinExistence type="predicted"/>
<dbReference type="InterPro" id="IPR003587">
    <property type="entry name" value="Hint_dom_N"/>
</dbReference>
<dbReference type="SUPFAM" id="SSF55608">
    <property type="entry name" value="Homing endonucleases"/>
    <property type="match status" value="1"/>
</dbReference>
<accession>A0A1Y2N704</accession>
<dbReference type="AlphaFoldDB" id="A0A1Y2N704"/>
<name>A0A1Y2N704_PSEAH</name>
<dbReference type="Proteomes" id="UP000194360">
    <property type="component" value="Unassembled WGS sequence"/>
</dbReference>
<comment type="caution">
    <text evidence="3">The sequence shown here is derived from an EMBL/GenBank/DDBJ whole genome shotgun (WGS) entry which is preliminary data.</text>
</comment>
<dbReference type="InterPro" id="IPR004042">
    <property type="entry name" value="Intein_endonuc_central"/>
</dbReference>
<sequence length="855" mass="94229">MPTPGSETCQPRWATRRRPERATLGPKVAAVAEQLGTPLMPWQRFVADTALEINPDTGRLAYREIGLTVPRQSGKALDLATELLTENRGWTTMADVRVGDRVFHPDGHSVAVEFVSDVMHGHDCFRVTTVDNRSVVADADHLWTVTDKRAERCRGSRGPGRTRWFETRTATTRELLDSGLSRYPGGTRETSTNGKRYATRENRYVLPRQAPVKLPDADLPVDPYLLGVWLGDGASTSAQISSGDADVEEMCTLLESTGARIVSRRRDRTCWTVRVGVGTLKQSELGARLRQLGVWGDKHVPDQYLTAAEAQREALIQGLMDTDGSIGTNGHAEFCSTNQRLAAAVLFLARSLGWRAVSKESAARIEGREVGRRWRVTFTPVADDPFNPFRLVRKSTRRKPSDGRRGRATLSIESIVPVESRPVRCIKVGSPDGLFLAGRDLVPTHNTTLILALAVHRALGFDGQRQVIAYGAQTRNDARIKWEDEHVLALERSKVFRKLFSVRKTNGNEAILWRNGSKHGIVANTEKSGHGATLDLGFLDEAFSQVDNRMEQAFKPAMITRPQPQLWVVSTAGNDSSVYLKQKMAAGRAAVEGGSGKGLAYFEWSAPEDADPSDPATWRACMPALGHTISEEAIAADFSSMELIEFQRAYLNQWPDRNATDPVIQPGVWAHLADTRSQVVDPVVFAVDAAPDRSSAAIAIAGRRTDGVGHVEVVDRRDGTGWLLERVKELHARWRPAAWVLDPASAAGSLLPALQDLRIEPVLVTGREMAQACGQFYEDVVERHAFRHRDQPELNKALYGAQKRRLSDAWAWDKRTSGADISPLVAATLAWHGVAVKGTPVRSAYDSPDAELMVV</sequence>
<dbReference type="GO" id="GO:0004519">
    <property type="term" value="F:endonuclease activity"/>
    <property type="evidence" value="ECO:0007669"/>
    <property type="project" value="InterPro"/>
</dbReference>
<dbReference type="PANTHER" id="PTHR41287">
    <property type="match status" value="1"/>
</dbReference>
<dbReference type="InterPro" id="IPR036844">
    <property type="entry name" value="Hint_dom_sf"/>
</dbReference>